<evidence type="ECO:0000256" key="4">
    <source>
        <dbReference type="PROSITE-ProRule" id="PRU00175"/>
    </source>
</evidence>
<keyword evidence="7" id="KW-1185">Reference proteome</keyword>
<dbReference type="PANTHER" id="PTHR12109:SF5">
    <property type="entry name" value="RING-TYPE DOMAIN-CONTAINING PROTEIN"/>
    <property type="match status" value="1"/>
</dbReference>
<dbReference type="PANTHER" id="PTHR12109">
    <property type="entry name" value="RING FINGER PROTEIN 141-RELATED"/>
    <property type="match status" value="1"/>
</dbReference>
<dbReference type="AlphaFoldDB" id="A0A8S1EGV6"/>
<keyword evidence="1" id="KW-0479">Metal-binding</keyword>
<dbReference type="InterPro" id="IPR047126">
    <property type="entry name" value="RNF141-like"/>
</dbReference>
<dbReference type="SMART" id="SM00184">
    <property type="entry name" value="RING"/>
    <property type="match status" value="1"/>
</dbReference>
<dbReference type="InterPro" id="IPR013083">
    <property type="entry name" value="Znf_RING/FYVE/PHD"/>
</dbReference>
<evidence type="ECO:0000313" key="6">
    <source>
        <dbReference type="EMBL" id="CAB3400438.1"/>
    </source>
</evidence>
<dbReference type="InterPro" id="IPR001841">
    <property type="entry name" value="Znf_RING"/>
</dbReference>
<protein>
    <recommendedName>
        <fullName evidence="5">RING-type domain-containing protein</fullName>
    </recommendedName>
</protein>
<dbReference type="EMBL" id="CADEPM010000002">
    <property type="protein sequence ID" value="CAB3400438.1"/>
    <property type="molecule type" value="Genomic_DNA"/>
</dbReference>
<dbReference type="OrthoDB" id="1630758at2759"/>
<feature type="domain" description="RING-type" evidence="5">
    <location>
        <begin position="124"/>
        <end position="164"/>
    </location>
</feature>
<dbReference type="InterPro" id="IPR017907">
    <property type="entry name" value="Znf_RING_CS"/>
</dbReference>
<keyword evidence="3" id="KW-0862">Zinc</keyword>
<evidence type="ECO:0000256" key="3">
    <source>
        <dbReference type="ARBA" id="ARBA00022833"/>
    </source>
</evidence>
<comment type="caution">
    <text evidence="6">The sequence shown here is derived from an EMBL/GenBank/DDBJ whole genome shotgun (WGS) entry which is preliminary data.</text>
</comment>
<dbReference type="SUPFAM" id="SSF57850">
    <property type="entry name" value="RING/U-box"/>
    <property type="match status" value="1"/>
</dbReference>
<accession>A0A8S1EGV6</accession>
<dbReference type="GO" id="GO:0008270">
    <property type="term" value="F:zinc ion binding"/>
    <property type="evidence" value="ECO:0007669"/>
    <property type="project" value="UniProtKB-KW"/>
</dbReference>
<reference evidence="6 7" key="1">
    <citation type="submission" date="2020-04" db="EMBL/GenBank/DDBJ databases">
        <authorList>
            <person name="Laetsch R D."/>
            <person name="Stevens L."/>
            <person name="Kumar S."/>
            <person name="Blaxter L. M."/>
        </authorList>
    </citation>
    <scope>NUCLEOTIDE SEQUENCE [LARGE SCALE GENOMIC DNA]</scope>
</reference>
<evidence type="ECO:0000256" key="2">
    <source>
        <dbReference type="ARBA" id="ARBA00022771"/>
    </source>
</evidence>
<evidence type="ECO:0000256" key="1">
    <source>
        <dbReference type="ARBA" id="ARBA00022723"/>
    </source>
</evidence>
<proteinExistence type="predicted"/>
<keyword evidence="2 4" id="KW-0863">Zinc-finger</keyword>
<name>A0A8S1EGV6_9PELO</name>
<gene>
    <name evidence="6" type="ORF">CBOVIS_LOCUS3381</name>
</gene>
<dbReference type="PROSITE" id="PS00518">
    <property type="entry name" value="ZF_RING_1"/>
    <property type="match status" value="1"/>
</dbReference>
<dbReference type="Pfam" id="PF13920">
    <property type="entry name" value="zf-C3HC4_3"/>
    <property type="match status" value="1"/>
</dbReference>
<dbReference type="Proteomes" id="UP000494206">
    <property type="component" value="Unassembled WGS sequence"/>
</dbReference>
<organism evidence="6 7">
    <name type="scientific">Caenorhabditis bovis</name>
    <dbReference type="NCBI Taxonomy" id="2654633"/>
    <lineage>
        <taxon>Eukaryota</taxon>
        <taxon>Metazoa</taxon>
        <taxon>Ecdysozoa</taxon>
        <taxon>Nematoda</taxon>
        <taxon>Chromadorea</taxon>
        <taxon>Rhabditida</taxon>
        <taxon>Rhabditina</taxon>
        <taxon>Rhabditomorpha</taxon>
        <taxon>Rhabditoidea</taxon>
        <taxon>Rhabditidae</taxon>
        <taxon>Peloderinae</taxon>
        <taxon>Caenorhabditis</taxon>
    </lineage>
</organism>
<sequence>MGNKQSKNDDYQNCTWVSFIDSIKEMNRNYRNVLVDNDEYLCFALRKVDMNFEYNVNWKDKIKIICCRVNCKTNMFYSGRTLDLREFYNAYNLHKVLMTKKTVTDPTTTSQYILGQSSDIEGNCVICMDIPNQVLLPCLHSFCLSCIAAEFEYRQKHFSCPICKTPIENPIESSWEVPDAPTDTEVTEYLRKIAQSLK</sequence>
<evidence type="ECO:0000259" key="5">
    <source>
        <dbReference type="PROSITE" id="PS50089"/>
    </source>
</evidence>
<evidence type="ECO:0000313" key="7">
    <source>
        <dbReference type="Proteomes" id="UP000494206"/>
    </source>
</evidence>
<dbReference type="Gene3D" id="3.30.40.10">
    <property type="entry name" value="Zinc/RING finger domain, C3HC4 (zinc finger)"/>
    <property type="match status" value="1"/>
</dbReference>
<dbReference type="PROSITE" id="PS50089">
    <property type="entry name" value="ZF_RING_2"/>
    <property type="match status" value="1"/>
</dbReference>